<proteinExistence type="predicted"/>
<gene>
    <name evidence="1" type="ORF">ACFQNG_07420</name>
</gene>
<accession>A0ABW2RIV9</accession>
<protein>
    <recommendedName>
        <fullName evidence="3">ABC transporter ATP-binding protein</fullName>
    </recommendedName>
</protein>
<dbReference type="Proteomes" id="UP001596500">
    <property type="component" value="Unassembled WGS sequence"/>
</dbReference>
<organism evidence="1 2">
    <name type="scientific">Laceyella putida</name>
    <dbReference type="NCBI Taxonomy" id="110101"/>
    <lineage>
        <taxon>Bacteria</taxon>
        <taxon>Bacillati</taxon>
        <taxon>Bacillota</taxon>
        <taxon>Bacilli</taxon>
        <taxon>Bacillales</taxon>
        <taxon>Thermoactinomycetaceae</taxon>
        <taxon>Laceyella</taxon>
    </lineage>
</organism>
<keyword evidence="2" id="KW-1185">Reference proteome</keyword>
<comment type="caution">
    <text evidence="1">The sequence shown here is derived from an EMBL/GenBank/DDBJ whole genome shotgun (WGS) entry which is preliminary data.</text>
</comment>
<evidence type="ECO:0008006" key="3">
    <source>
        <dbReference type="Google" id="ProtNLM"/>
    </source>
</evidence>
<evidence type="ECO:0000313" key="1">
    <source>
        <dbReference type="EMBL" id="MFC7440982.1"/>
    </source>
</evidence>
<name>A0ABW2RIV9_9BACL</name>
<evidence type="ECO:0000313" key="2">
    <source>
        <dbReference type="Proteomes" id="UP001596500"/>
    </source>
</evidence>
<dbReference type="RefSeq" id="WP_379864261.1">
    <property type="nucleotide sequence ID" value="NZ_JBHTBW010000019.1"/>
</dbReference>
<dbReference type="EMBL" id="JBHTBW010000019">
    <property type="protein sequence ID" value="MFC7440982.1"/>
    <property type="molecule type" value="Genomic_DNA"/>
</dbReference>
<sequence>MTLAIHVKGLSKSFTVKHKKTGLLESMKSLVHPTLSEQTLSTPLTFKLIKAKY</sequence>
<reference evidence="2" key="1">
    <citation type="journal article" date="2019" name="Int. J. Syst. Evol. Microbiol.">
        <title>The Global Catalogue of Microorganisms (GCM) 10K type strain sequencing project: providing services to taxonomists for standard genome sequencing and annotation.</title>
        <authorList>
            <consortium name="The Broad Institute Genomics Platform"/>
            <consortium name="The Broad Institute Genome Sequencing Center for Infectious Disease"/>
            <person name="Wu L."/>
            <person name="Ma J."/>
        </authorList>
    </citation>
    <scope>NUCLEOTIDE SEQUENCE [LARGE SCALE GENOMIC DNA]</scope>
    <source>
        <strain evidence="2">CGMCC 1.12942</strain>
    </source>
</reference>